<reference evidence="1" key="1">
    <citation type="submission" date="2018-05" db="EMBL/GenBank/DDBJ databases">
        <title>Draft genome of Mucuna pruriens seed.</title>
        <authorList>
            <person name="Nnadi N.E."/>
            <person name="Vos R."/>
            <person name="Hasami M.H."/>
            <person name="Devisetty U.K."/>
            <person name="Aguiy J.C."/>
        </authorList>
    </citation>
    <scope>NUCLEOTIDE SEQUENCE [LARGE SCALE GENOMIC DNA]</scope>
    <source>
        <strain evidence="1">JCA_2017</strain>
    </source>
</reference>
<organism evidence="1 2">
    <name type="scientific">Mucuna pruriens</name>
    <name type="common">Velvet bean</name>
    <name type="synonym">Dolichos pruriens</name>
    <dbReference type="NCBI Taxonomy" id="157652"/>
    <lineage>
        <taxon>Eukaryota</taxon>
        <taxon>Viridiplantae</taxon>
        <taxon>Streptophyta</taxon>
        <taxon>Embryophyta</taxon>
        <taxon>Tracheophyta</taxon>
        <taxon>Spermatophyta</taxon>
        <taxon>Magnoliopsida</taxon>
        <taxon>eudicotyledons</taxon>
        <taxon>Gunneridae</taxon>
        <taxon>Pentapetalae</taxon>
        <taxon>rosids</taxon>
        <taxon>fabids</taxon>
        <taxon>Fabales</taxon>
        <taxon>Fabaceae</taxon>
        <taxon>Papilionoideae</taxon>
        <taxon>50 kb inversion clade</taxon>
        <taxon>NPAAA clade</taxon>
        <taxon>indigoferoid/millettioid clade</taxon>
        <taxon>Phaseoleae</taxon>
        <taxon>Mucuna</taxon>
    </lineage>
</organism>
<gene>
    <name evidence="1" type="ORF">CR513_45161</name>
</gene>
<dbReference type="OrthoDB" id="10364229at2759"/>
<proteinExistence type="predicted"/>
<feature type="non-terminal residue" evidence="1">
    <location>
        <position position="1"/>
    </location>
</feature>
<sequence>MGALHLNELHVVALDSEIESVLEPDVTDSVFVSLAGLHGVDGLKPTVFAVDVNAIGPADAATTVQEVLQGGVALGEPVADDGPVLVSWVSVRDWDQQAAEDSKTAEATDGAVHASAGVIEVASDLILDLEVIGVVSAWLNGAVSSQCAVLPRVFPVLDTTPCEQKRLLEEVEDVDHNVIVAGGIDFGSGELAVDEDTLLWYTQWGNGPIGHVPRVEYEIEDIAFFFCFDMETLPCPFISPMPQPFPRAFLVSPNLSLCHDNCLAHLAFRFASPRVFRFSDLEFFLGYFCSFGFK</sequence>
<dbReference type="Proteomes" id="UP000257109">
    <property type="component" value="Unassembled WGS sequence"/>
</dbReference>
<keyword evidence="2" id="KW-1185">Reference proteome</keyword>
<evidence type="ECO:0000313" key="2">
    <source>
        <dbReference type="Proteomes" id="UP000257109"/>
    </source>
</evidence>
<dbReference type="EMBL" id="QJKJ01009977">
    <property type="protein sequence ID" value="RDX75011.1"/>
    <property type="molecule type" value="Genomic_DNA"/>
</dbReference>
<dbReference type="AlphaFoldDB" id="A0A371F9P1"/>
<accession>A0A371F9P1</accession>
<protein>
    <submittedName>
        <fullName evidence="1">Uncharacterized protein</fullName>
    </submittedName>
</protein>
<name>A0A371F9P1_MUCPR</name>
<comment type="caution">
    <text evidence="1">The sequence shown here is derived from an EMBL/GenBank/DDBJ whole genome shotgun (WGS) entry which is preliminary data.</text>
</comment>
<evidence type="ECO:0000313" key="1">
    <source>
        <dbReference type="EMBL" id="RDX75011.1"/>
    </source>
</evidence>